<dbReference type="EMBL" id="BBWV01000003">
    <property type="protein sequence ID" value="GAO44652.1"/>
    <property type="molecule type" value="Genomic_DNA"/>
</dbReference>
<dbReference type="OrthoDB" id="660167at2"/>
<dbReference type="AlphaFoldDB" id="A0A0E9N3U5"/>
<reference evidence="3 4" key="1">
    <citation type="submission" date="2015-04" db="EMBL/GenBank/DDBJ databases">
        <title>Whole genome shotgun sequence of Flavihumibacter petaseus NBRC 106054.</title>
        <authorList>
            <person name="Miyazawa S."/>
            <person name="Hosoyama A."/>
            <person name="Hashimoto M."/>
            <person name="Noguchi M."/>
            <person name="Tsuchikane K."/>
            <person name="Ohji S."/>
            <person name="Yamazoe A."/>
            <person name="Ichikawa N."/>
            <person name="Kimura A."/>
            <person name="Fujita N."/>
        </authorList>
    </citation>
    <scope>NUCLEOTIDE SEQUENCE [LARGE SCALE GENOMIC DNA]</scope>
    <source>
        <strain evidence="3 4">NBRC 106054</strain>
    </source>
</reference>
<dbReference type="PROSITE" id="PS51257">
    <property type="entry name" value="PROKAR_LIPOPROTEIN"/>
    <property type="match status" value="1"/>
</dbReference>
<dbReference type="Gene3D" id="2.60.40.10">
    <property type="entry name" value="Immunoglobulins"/>
    <property type="match status" value="2"/>
</dbReference>
<dbReference type="STRING" id="1220578.FPE01S_03_06910"/>
<dbReference type="GO" id="GO:0030247">
    <property type="term" value="F:polysaccharide binding"/>
    <property type="evidence" value="ECO:0007669"/>
    <property type="project" value="InterPro"/>
</dbReference>
<dbReference type="Gene3D" id="2.60.120.260">
    <property type="entry name" value="Galactose-binding domain-like"/>
    <property type="match status" value="1"/>
</dbReference>
<keyword evidence="4" id="KW-1185">Reference proteome</keyword>
<accession>A0A0E9N3U5</accession>
<dbReference type="RefSeq" id="WP_052956006.1">
    <property type="nucleotide sequence ID" value="NZ_BBWV01000003.1"/>
</dbReference>
<name>A0A0E9N3U5_9BACT</name>
<keyword evidence="1" id="KW-0732">Signal</keyword>
<dbReference type="SUPFAM" id="SSF81296">
    <property type="entry name" value="E set domains"/>
    <property type="match status" value="2"/>
</dbReference>
<dbReference type="InterPro" id="IPR040475">
    <property type="entry name" value="SGBP_B_XBD"/>
</dbReference>
<dbReference type="InterPro" id="IPR013783">
    <property type="entry name" value="Ig-like_fold"/>
</dbReference>
<evidence type="ECO:0000313" key="4">
    <source>
        <dbReference type="Proteomes" id="UP000033121"/>
    </source>
</evidence>
<dbReference type="Proteomes" id="UP000033121">
    <property type="component" value="Unassembled WGS sequence"/>
</dbReference>
<sequence length="381" mass="42164">MKVFQSIIWAFFAFFLAGSFASCKKDDLPNNGEPRIRYVRITEPTAADSLLIGAAQGQLIAIMGENLNDTREVWFNDQKAILTSTYITATSILVSVPSPIPIDVSNKVKLIFGNGTNLEYQFEVQISEPLVGSMVSEYVATGDVATIRGDYFYEPITVAFAGGVEGEIVSVEPQILRVKIPEGAQPGQVTVTTNFGSTKSNFWFRDNRNIVISSDPFTGWWNASYVVSAPGPDDPQLINGNYIRVKKVIGDWAWTEVAGGPADAMGDISKNIPDEAILKPELYNLKFEVNTKKPYDKSMVRFNFGLAAQDNANYQWAPPIDTKGAWQTVTIPFNELASSYNAKLAVNPNGYWTRVLIQGPGEWDADISFDNFRIVPKEIKE</sequence>
<evidence type="ECO:0000313" key="3">
    <source>
        <dbReference type="EMBL" id="GAO44652.1"/>
    </source>
</evidence>
<dbReference type="InterPro" id="IPR014756">
    <property type="entry name" value="Ig_E-set"/>
</dbReference>
<dbReference type="CDD" id="cd00102">
    <property type="entry name" value="IPT"/>
    <property type="match status" value="1"/>
</dbReference>
<comment type="caution">
    <text evidence="3">The sequence shown here is derived from an EMBL/GenBank/DDBJ whole genome shotgun (WGS) entry which is preliminary data.</text>
</comment>
<feature type="signal peptide" evidence="1">
    <location>
        <begin position="1"/>
        <end position="21"/>
    </location>
</feature>
<evidence type="ECO:0000256" key="1">
    <source>
        <dbReference type="SAM" id="SignalP"/>
    </source>
</evidence>
<gene>
    <name evidence="3" type="ORF">FPE01S_03_06910</name>
</gene>
<feature type="chain" id="PRO_5002429946" description="Surface glycan-binding protein B xyloglucan binding domain-containing protein" evidence="1">
    <location>
        <begin position="22"/>
        <end position="381"/>
    </location>
</feature>
<evidence type="ECO:0000259" key="2">
    <source>
        <dbReference type="Pfam" id="PF18329"/>
    </source>
</evidence>
<proteinExistence type="predicted"/>
<protein>
    <recommendedName>
        <fullName evidence="2">Surface glycan-binding protein B xyloglucan binding domain-containing protein</fullName>
    </recommendedName>
</protein>
<feature type="domain" description="Surface glycan-binding protein B xyloglucan binding" evidence="2">
    <location>
        <begin position="204"/>
        <end position="376"/>
    </location>
</feature>
<dbReference type="Pfam" id="PF18329">
    <property type="entry name" value="SGBP_B_XBD"/>
    <property type="match status" value="1"/>
</dbReference>
<organism evidence="3 4">
    <name type="scientific">Flavihumibacter petaseus NBRC 106054</name>
    <dbReference type="NCBI Taxonomy" id="1220578"/>
    <lineage>
        <taxon>Bacteria</taxon>
        <taxon>Pseudomonadati</taxon>
        <taxon>Bacteroidota</taxon>
        <taxon>Chitinophagia</taxon>
        <taxon>Chitinophagales</taxon>
        <taxon>Chitinophagaceae</taxon>
        <taxon>Flavihumibacter</taxon>
    </lineage>
</organism>